<reference evidence="1 2" key="1">
    <citation type="submission" date="2023-01" db="EMBL/GenBank/DDBJ databases">
        <authorList>
            <person name="Kreplak J."/>
        </authorList>
    </citation>
    <scope>NUCLEOTIDE SEQUENCE [LARGE SCALE GENOMIC DNA]</scope>
</reference>
<name>A0AAV0Z3K4_VICFA</name>
<proteinExistence type="predicted"/>
<dbReference type="EMBL" id="OX451735">
    <property type="protein sequence ID" value="CAI8592297.1"/>
    <property type="molecule type" value="Genomic_DNA"/>
</dbReference>
<gene>
    <name evidence="1" type="ORF">VFH_I032680</name>
</gene>
<dbReference type="Proteomes" id="UP001157006">
    <property type="component" value="Chromosome 1S"/>
</dbReference>
<dbReference type="AlphaFoldDB" id="A0AAV0Z3K4"/>
<protein>
    <submittedName>
        <fullName evidence="1">Uncharacterized protein</fullName>
    </submittedName>
</protein>
<organism evidence="1 2">
    <name type="scientific">Vicia faba</name>
    <name type="common">Broad bean</name>
    <name type="synonym">Faba vulgaris</name>
    <dbReference type="NCBI Taxonomy" id="3906"/>
    <lineage>
        <taxon>Eukaryota</taxon>
        <taxon>Viridiplantae</taxon>
        <taxon>Streptophyta</taxon>
        <taxon>Embryophyta</taxon>
        <taxon>Tracheophyta</taxon>
        <taxon>Spermatophyta</taxon>
        <taxon>Magnoliopsida</taxon>
        <taxon>eudicotyledons</taxon>
        <taxon>Gunneridae</taxon>
        <taxon>Pentapetalae</taxon>
        <taxon>rosids</taxon>
        <taxon>fabids</taxon>
        <taxon>Fabales</taxon>
        <taxon>Fabaceae</taxon>
        <taxon>Papilionoideae</taxon>
        <taxon>50 kb inversion clade</taxon>
        <taxon>NPAAA clade</taxon>
        <taxon>Hologalegina</taxon>
        <taxon>IRL clade</taxon>
        <taxon>Fabeae</taxon>
        <taxon>Vicia</taxon>
    </lineage>
</organism>
<sequence>MKGHSIYESIGEPVAMPELNLVQDFLSGLTLPSLRKRIALSVKVDKDKSPIARVGLSSVLNSGRKSISMDSPIPEKKKYALGLAFEKDKALQQLIPGRKRRGF</sequence>
<evidence type="ECO:0000313" key="2">
    <source>
        <dbReference type="Proteomes" id="UP001157006"/>
    </source>
</evidence>
<evidence type="ECO:0000313" key="1">
    <source>
        <dbReference type="EMBL" id="CAI8592297.1"/>
    </source>
</evidence>
<accession>A0AAV0Z3K4</accession>
<keyword evidence="2" id="KW-1185">Reference proteome</keyword>